<evidence type="ECO:0008006" key="4">
    <source>
        <dbReference type="Google" id="ProtNLM"/>
    </source>
</evidence>
<sequence length="165" mass="18105">MKNSKKTLSIVATLLLFSLTTLAQTTNFSGKWTRNDEKTIPGASSSMNSVPVSVEITQTNGMISLKRTSKHADGQVFTYSEDLKFDGSMAASQPIPNMHKQGRIAWSADKTAFVETADYIDDQGKHIQKAVENWALSDGGKTLTIDLTLTTGDGEYKLHEVFDKN</sequence>
<dbReference type="Proteomes" id="UP001247620">
    <property type="component" value="Unassembled WGS sequence"/>
</dbReference>
<evidence type="ECO:0000313" key="2">
    <source>
        <dbReference type="EMBL" id="MDR6941364.1"/>
    </source>
</evidence>
<proteinExistence type="predicted"/>
<gene>
    <name evidence="2" type="ORF">J2W55_001192</name>
</gene>
<evidence type="ECO:0000313" key="3">
    <source>
        <dbReference type="Proteomes" id="UP001247620"/>
    </source>
</evidence>
<feature type="signal peptide" evidence="1">
    <location>
        <begin position="1"/>
        <end position="23"/>
    </location>
</feature>
<organism evidence="2 3">
    <name type="scientific">Mucilaginibacter pocheonensis</name>
    <dbReference type="NCBI Taxonomy" id="398050"/>
    <lineage>
        <taxon>Bacteria</taxon>
        <taxon>Pseudomonadati</taxon>
        <taxon>Bacteroidota</taxon>
        <taxon>Sphingobacteriia</taxon>
        <taxon>Sphingobacteriales</taxon>
        <taxon>Sphingobacteriaceae</taxon>
        <taxon>Mucilaginibacter</taxon>
    </lineage>
</organism>
<keyword evidence="3" id="KW-1185">Reference proteome</keyword>
<feature type="chain" id="PRO_5046864771" description="Lipocalin-like domain-containing protein" evidence="1">
    <location>
        <begin position="24"/>
        <end position="165"/>
    </location>
</feature>
<keyword evidence="1" id="KW-0732">Signal</keyword>
<dbReference type="EMBL" id="JAVDUU010000001">
    <property type="protein sequence ID" value="MDR6941364.1"/>
    <property type="molecule type" value="Genomic_DNA"/>
</dbReference>
<reference evidence="2 3" key="1">
    <citation type="submission" date="2023-07" db="EMBL/GenBank/DDBJ databases">
        <title>Sorghum-associated microbial communities from plants grown in Nebraska, USA.</title>
        <authorList>
            <person name="Schachtman D."/>
        </authorList>
    </citation>
    <scope>NUCLEOTIDE SEQUENCE [LARGE SCALE GENOMIC DNA]</scope>
    <source>
        <strain evidence="2 3">3262</strain>
    </source>
</reference>
<protein>
    <recommendedName>
        <fullName evidence="4">Lipocalin-like domain-containing protein</fullName>
    </recommendedName>
</protein>
<comment type="caution">
    <text evidence="2">The sequence shown here is derived from an EMBL/GenBank/DDBJ whole genome shotgun (WGS) entry which is preliminary data.</text>
</comment>
<evidence type="ECO:0000256" key="1">
    <source>
        <dbReference type="SAM" id="SignalP"/>
    </source>
</evidence>
<accession>A0ABU1T7L4</accession>
<name>A0ABU1T7L4_9SPHI</name>
<dbReference type="RefSeq" id="WP_310093030.1">
    <property type="nucleotide sequence ID" value="NZ_JAVDUU010000001.1"/>
</dbReference>